<dbReference type="PANTHER" id="PTHR33048">
    <property type="entry name" value="PTH11-LIKE INTEGRAL MEMBRANE PROTEIN (AFU_ORTHOLOGUE AFUA_5G11245)"/>
    <property type="match status" value="1"/>
</dbReference>
<keyword evidence="10" id="KW-1185">Reference proteome</keyword>
<evidence type="ECO:0000256" key="1">
    <source>
        <dbReference type="ARBA" id="ARBA00004141"/>
    </source>
</evidence>
<evidence type="ECO:0000256" key="7">
    <source>
        <dbReference type="SAM" id="Phobius"/>
    </source>
</evidence>
<feature type="transmembrane region" description="Helical" evidence="7">
    <location>
        <begin position="255"/>
        <end position="276"/>
    </location>
</feature>
<feature type="transmembrane region" description="Helical" evidence="7">
    <location>
        <begin position="23"/>
        <end position="45"/>
    </location>
</feature>
<organism evidence="9 10">
    <name type="scientific">Podospora aff. communis PSN243</name>
    <dbReference type="NCBI Taxonomy" id="3040156"/>
    <lineage>
        <taxon>Eukaryota</taxon>
        <taxon>Fungi</taxon>
        <taxon>Dikarya</taxon>
        <taxon>Ascomycota</taxon>
        <taxon>Pezizomycotina</taxon>
        <taxon>Sordariomycetes</taxon>
        <taxon>Sordariomycetidae</taxon>
        <taxon>Sordariales</taxon>
        <taxon>Podosporaceae</taxon>
        <taxon>Podospora</taxon>
    </lineage>
</organism>
<dbReference type="InterPro" id="IPR052337">
    <property type="entry name" value="SAT4-like"/>
</dbReference>
<name>A0AAV9G751_9PEZI</name>
<proteinExistence type="inferred from homology"/>
<sequence>MADPAAPFEEPYPGWAEENKGPLILTVTSTITAITFFFVVARVYSRILSMGKLAIDDFIVIFCNILSFIYVGLASLAIRSGGGRHAATLTPEQITKAVYYTVISFVPGVSSFVIPKLAVVILLAKLLNPGATHKAVMWVISLLYFALGVGMLVINFVQCNPPAAQWGGAEGTCWDRKITVDYAIALGVTSTVFDFYLAIYPTIVLWKLQMNLKKKLALSAALGFGYCAGAVTIYKCTTLPGLLTLQDFTYAVDDVVLWTNIEANFVLIGACIPTMFPLVKKLFGNRALGGSGGRSSAKKATGDSNPIVTIGSYPKKKRTKSSQFDDTINDDSKYIILEERSFHHSTAELRPGDEEALAQAKGVKNPGW</sequence>
<evidence type="ECO:0000256" key="6">
    <source>
        <dbReference type="SAM" id="MobiDB-lite"/>
    </source>
</evidence>
<keyword evidence="3 7" id="KW-1133">Transmembrane helix</keyword>
<evidence type="ECO:0000256" key="4">
    <source>
        <dbReference type="ARBA" id="ARBA00023136"/>
    </source>
</evidence>
<evidence type="ECO:0000256" key="3">
    <source>
        <dbReference type="ARBA" id="ARBA00022989"/>
    </source>
</evidence>
<reference evidence="9" key="2">
    <citation type="submission" date="2023-05" db="EMBL/GenBank/DDBJ databases">
        <authorList>
            <consortium name="Lawrence Berkeley National Laboratory"/>
            <person name="Steindorff A."/>
            <person name="Hensen N."/>
            <person name="Bonometti L."/>
            <person name="Westerberg I."/>
            <person name="Brannstrom I.O."/>
            <person name="Guillou S."/>
            <person name="Cros-Aarteil S."/>
            <person name="Calhoun S."/>
            <person name="Haridas S."/>
            <person name="Kuo A."/>
            <person name="Mondo S."/>
            <person name="Pangilinan J."/>
            <person name="Riley R."/>
            <person name="Labutti K."/>
            <person name="Andreopoulos B."/>
            <person name="Lipzen A."/>
            <person name="Chen C."/>
            <person name="Yanf M."/>
            <person name="Daum C."/>
            <person name="Ng V."/>
            <person name="Clum A."/>
            <person name="Ohm R."/>
            <person name="Martin F."/>
            <person name="Silar P."/>
            <person name="Natvig D."/>
            <person name="Lalanne C."/>
            <person name="Gautier V."/>
            <person name="Ament-Velasquez S.L."/>
            <person name="Kruys A."/>
            <person name="Hutchinson M.I."/>
            <person name="Powell A.J."/>
            <person name="Barry K."/>
            <person name="Miller A.N."/>
            <person name="Grigoriev I.V."/>
            <person name="Debuchy R."/>
            <person name="Gladieux P."/>
            <person name="Thoren M.H."/>
            <person name="Johannesson H."/>
        </authorList>
    </citation>
    <scope>NUCLEOTIDE SEQUENCE</scope>
    <source>
        <strain evidence="9">PSN243</strain>
    </source>
</reference>
<dbReference type="Pfam" id="PF20684">
    <property type="entry name" value="Fung_rhodopsin"/>
    <property type="match status" value="1"/>
</dbReference>
<dbReference type="EMBL" id="MU866000">
    <property type="protein sequence ID" value="KAK4443060.1"/>
    <property type="molecule type" value="Genomic_DNA"/>
</dbReference>
<feature type="transmembrane region" description="Helical" evidence="7">
    <location>
        <begin position="98"/>
        <end position="123"/>
    </location>
</feature>
<keyword evidence="2 7" id="KW-0812">Transmembrane</keyword>
<feature type="transmembrane region" description="Helical" evidence="7">
    <location>
        <begin position="135"/>
        <end position="157"/>
    </location>
</feature>
<reference evidence="9" key="1">
    <citation type="journal article" date="2023" name="Mol. Phylogenet. Evol.">
        <title>Genome-scale phylogeny and comparative genomics of the fungal order Sordariales.</title>
        <authorList>
            <person name="Hensen N."/>
            <person name="Bonometti L."/>
            <person name="Westerberg I."/>
            <person name="Brannstrom I.O."/>
            <person name="Guillou S."/>
            <person name="Cros-Aarteil S."/>
            <person name="Calhoun S."/>
            <person name="Haridas S."/>
            <person name="Kuo A."/>
            <person name="Mondo S."/>
            <person name="Pangilinan J."/>
            <person name="Riley R."/>
            <person name="LaButti K."/>
            <person name="Andreopoulos B."/>
            <person name="Lipzen A."/>
            <person name="Chen C."/>
            <person name="Yan M."/>
            <person name="Daum C."/>
            <person name="Ng V."/>
            <person name="Clum A."/>
            <person name="Steindorff A."/>
            <person name="Ohm R.A."/>
            <person name="Martin F."/>
            <person name="Silar P."/>
            <person name="Natvig D.O."/>
            <person name="Lalanne C."/>
            <person name="Gautier V."/>
            <person name="Ament-Velasquez S.L."/>
            <person name="Kruys A."/>
            <person name="Hutchinson M.I."/>
            <person name="Powell A.J."/>
            <person name="Barry K."/>
            <person name="Miller A.N."/>
            <person name="Grigoriev I.V."/>
            <person name="Debuchy R."/>
            <person name="Gladieux P."/>
            <person name="Hiltunen Thoren M."/>
            <person name="Johannesson H."/>
        </authorList>
    </citation>
    <scope>NUCLEOTIDE SEQUENCE</scope>
    <source>
        <strain evidence="9">PSN243</strain>
    </source>
</reference>
<gene>
    <name evidence="9" type="ORF">QBC34DRAFT_478581</name>
</gene>
<comment type="caution">
    <text evidence="9">The sequence shown here is derived from an EMBL/GenBank/DDBJ whole genome shotgun (WGS) entry which is preliminary data.</text>
</comment>
<evidence type="ECO:0000313" key="10">
    <source>
        <dbReference type="Proteomes" id="UP001321760"/>
    </source>
</evidence>
<evidence type="ECO:0000259" key="8">
    <source>
        <dbReference type="Pfam" id="PF20684"/>
    </source>
</evidence>
<feature type="region of interest" description="Disordered" evidence="6">
    <location>
        <begin position="347"/>
        <end position="368"/>
    </location>
</feature>
<protein>
    <recommendedName>
        <fullName evidence="8">Rhodopsin domain-containing protein</fullName>
    </recommendedName>
</protein>
<dbReference type="Proteomes" id="UP001321760">
    <property type="component" value="Unassembled WGS sequence"/>
</dbReference>
<dbReference type="PANTHER" id="PTHR33048:SF155">
    <property type="entry name" value="INTEGRAL MEMBRANE PROTEIN"/>
    <property type="match status" value="1"/>
</dbReference>
<keyword evidence="4 7" id="KW-0472">Membrane</keyword>
<accession>A0AAV9G751</accession>
<feature type="transmembrane region" description="Helical" evidence="7">
    <location>
        <begin position="216"/>
        <end position="235"/>
    </location>
</feature>
<feature type="domain" description="Rhodopsin" evidence="8">
    <location>
        <begin position="41"/>
        <end position="281"/>
    </location>
</feature>
<comment type="similarity">
    <text evidence="5">Belongs to the SAT4 family.</text>
</comment>
<evidence type="ECO:0000256" key="5">
    <source>
        <dbReference type="ARBA" id="ARBA00038359"/>
    </source>
</evidence>
<dbReference type="GO" id="GO:0016020">
    <property type="term" value="C:membrane"/>
    <property type="evidence" value="ECO:0007669"/>
    <property type="project" value="UniProtKB-SubCell"/>
</dbReference>
<dbReference type="InterPro" id="IPR049326">
    <property type="entry name" value="Rhodopsin_dom_fungi"/>
</dbReference>
<feature type="transmembrane region" description="Helical" evidence="7">
    <location>
        <begin position="57"/>
        <end position="78"/>
    </location>
</feature>
<evidence type="ECO:0000256" key="2">
    <source>
        <dbReference type="ARBA" id="ARBA00022692"/>
    </source>
</evidence>
<evidence type="ECO:0000313" key="9">
    <source>
        <dbReference type="EMBL" id="KAK4443060.1"/>
    </source>
</evidence>
<dbReference type="AlphaFoldDB" id="A0AAV9G751"/>
<comment type="subcellular location">
    <subcellularLocation>
        <location evidence="1">Membrane</location>
        <topology evidence="1">Multi-pass membrane protein</topology>
    </subcellularLocation>
</comment>
<feature type="transmembrane region" description="Helical" evidence="7">
    <location>
        <begin position="182"/>
        <end position="204"/>
    </location>
</feature>